<sequence length="486" mass="53322">MKNRRDFLKLSAVTISALAVPSTLFAEESFSDYKALVVIYNAGGNDGFNMFIPSGDDALTGYSNYAKARENIKVANSDLPLTVTNNQLDLTAGNPYALNNELSDSYTKGFYKHIGMDVATNALMPELAHLVNQGKVAVVSNVGNLIEPATKAEFLAKTKVRPPFLFAHNHQTKLAMTGEASLLNYSGWAGRVFDNWIDINGGDIYGMNISVGRSEHLFYGDKTKGLNINSNGPTSYKHIKRDIYDELVQVGESDKFKKLYQELQQHSFEMQDVIVGDWNNNAPTFSSTNAYGGELFSEPTHEQLQESKPTLTDTSIIKRLKAVAKLAYIGKNRGLKRQIFFVYDGGYDTHNNQSIQHARKLRGLSLGIGDFTKALEEMGMANEVTTFNISDFGRSIGENGDGTDHAWGSNLFVVGGAVKGGLYGTLPDLTLGSDDDIAKKGRLIPTTSMSQYYGTIVKWFGADDVLLAKVVPELDNFSVKDLGFMG</sequence>
<reference evidence="1" key="1">
    <citation type="submission" date="2016-10" db="EMBL/GenBank/DDBJ databases">
        <authorList>
            <person name="de Groot N.N."/>
        </authorList>
    </citation>
    <scope>NUCLEOTIDE SEQUENCE</scope>
</reference>
<accession>A0A1W1C454</accession>
<dbReference type="InterPro" id="IPR006311">
    <property type="entry name" value="TAT_signal"/>
</dbReference>
<evidence type="ECO:0000313" key="1">
    <source>
        <dbReference type="EMBL" id="SFV60535.1"/>
    </source>
</evidence>
<proteinExistence type="predicted"/>
<protein>
    <submittedName>
        <fullName evidence="1">Putative exported protein</fullName>
    </submittedName>
</protein>
<name>A0A1W1C454_9ZZZZ</name>
<gene>
    <name evidence="1" type="ORF">MNB_SV-12-1600</name>
</gene>
<dbReference type="InterPro" id="IPR010869">
    <property type="entry name" value="DUF1501"/>
</dbReference>
<dbReference type="Pfam" id="PF07394">
    <property type="entry name" value="DUF1501"/>
    <property type="match status" value="1"/>
</dbReference>
<dbReference type="PROSITE" id="PS51318">
    <property type="entry name" value="TAT"/>
    <property type="match status" value="1"/>
</dbReference>
<dbReference type="PANTHER" id="PTHR43737">
    <property type="entry name" value="BLL7424 PROTEIN"/>
    <property type="match status" value="1"/>
</dbReference>
<dbReference type="AlphaFoldDB" id="A0A1W1C454"/>
<organism evidence="1">
    <name type="scientific">hydrothermal vent metagenome</name>
    <dbReference type="NCBI Taxonomy" id="652676"/>
    <lineage>
        <taxon>unclassified sequences</taxon>
        <taxon>metagenomes</taxon>
        <taxon>ecological metagenomes</taxon>
    </lineage>
</organism>
<dbReference type="EMBL" id="FPHE01000097">
    <property type="protein sequence ID" value="SFV60535.1"/>
    <property type="molecule type" value="Genomic_DNA"/>
</dbReference>
<dbReference type="PANTHER" id="PTHR43737:SF1">
    <property type="entry name" value="DUF1501 DOMAIN-CONTAINING PROTEIN"/>
    <property type="match status" value="1"/>
</dbReference>